<gene>
    <name evidence="9" type="ORF">OSB1V03_LOCUS20690</name>
</gene>
<feature type="non-terminal residue" evidence="9">
    <location>
        <position position="1"/>
    </location>
</feature>
<dbReference type="InterPro" id="IPR001723">
    <property type="entry name" value="Nuclear_hrmn_rcpt"/>
</dbReference>
<keyword evidence="7" id="KW-0675">Receptor</keyword>
<keyword evidence="10" id="KW-1185">Reference proteome</keyword>
<keyword evidence="2" id="KW-0863">Zinc-finger</keyword>
<evidence type="ECO:0000256" key="3">
    <source>
        <dbReference type="ARBA" id="ARBA00022833"/>
    </source>
</evidence>
<dbReference type="EMBL" id="CAJPIZ010035225">
    <property type="protein sequence ID" value="CAG2120744.1"/>
    <property type="molecule type" value="Genomic_DNA"/>
</dbReference>
<dbReference type="AlphaFoldDB" id="A0A7R9LQ67"/>
<dbReference type="EMBL" id="OC889800">
    <property type="protein sequence ID" value="CAD7645823.1"/>
    <property type="molecule type" value="Genomic_DNA"/>
</dbReference>
<evidence type="ECO:0000256" key="5">
    <source>
        <dbReference type="ARBA" id="ARBA00023125"/>
    </source>
</evidence>
<keyword evidence="1" id="KW-0479">Metal-binding</keyword>
<dbReference type="PRINTS" id="PR00398">
    <property type="entry name" value="STRDHORMONER"/>
</dbReference>
<accession>A0A7R9LQ67</accession>
<sequence>DPKEETVGACRALTAAPIDPTPVHHVLNDLEMNRMKELGHAFVAAMGEEDRLSPNPEAHHQHTDAVQMTDNAVRRLIQMIKKINGYKNLCQHDQIALMKAGCTEIIILRSVQTYNFERDFWSIVKDSKNPTLIKLDALKPSLRPCIFEAHKRFMAQIGHEWDKNLDILNLLSTIVLFDPNRPNIIHKDMIA</sequence>
<dbReference type="GO" id="GO:0045944">
    <property type="term" value="P:positive regulation of transcription by RNA polymerase II"/>
    <property type="evidence" value="ECO:0007669"/>
    <property type="project" value="TreeGrafter"/>
</dbReference>
<dbReference type="OrthoDB" id="6355676at2759"/>
<keyword evidence="5" id="KW-0238">DNA-binding</keyword>
<evidence type="ECO:0000256" key="4">
    <source>
        <dbReference type="ARBA" id="ARBA00023015"/>
    </source>
</evidence>
<dbReference type="InterPro" id="IPR050234">
    <property type="entry name" value="Nuclear_hormone_rcpt_NR1"/>
</dbReference>
<dbReference type="GO" id="GO:0004879">
    <property type="term" value="F:nuclear receptor activity"/>
    <property type="evidence" value="ECO:0007669"/>
    <property type="project" value="TreeGrafter"/>
</dbReference>
<dbReference type="GO" id="GO:0030154">
    <property type="term" value="P:cell differentiation"/>
    <property type="evidence" value="ECO:0007669"/>
    <property type="project" value="TreeGrafter"/>
</dbReference>
<proteinExistence type="predicted"/>
<dbReference type="Pfam" id="PF00104">
    <property type="entry name" value="Hormone_recep"/>
    <property type="match status" value="1"/>
</dbReference>
<keyword evidence="6" id="KW-0804">Transcription</keyword>
<evidence type="ECO:0000256" key="1">
    <source>
        <dbReference type="ARBA" id="ARBA00022723"/>
    </source>
</evidence>
<dbReference type="PANTHER" id="PTHR24082">
    <property type="entry name" value="NUCLEAR HORMONE RECEPTOR"/>
    <property type="match status" value="1"/>
</dbReference>
<dbReference type="InterPro" id="IPR035500">
    <property type="entry name" value="NHR-like_dom_sf"/>
</dbReference>
<evidence type="ECO:0000313" key="9">
    <source>
        <dbReference type="EMBL" id="CAD7645823.1"/>
    </source>
</evidence>
<dbReference type="Proteomes" id="UP000759131">
    <property type="component" value="Unassembled WGS sequence"/>
</dbReference>
<evidence type="ECO:0000256" key="7">
    <source>
        <dbReference type="ARBA" id="ARBA00023170"/>
    </source>
</evidence>
<dbReference type="Gene3D" id="1.10.565.10">
    <property type="entry name" value="Retinoid X Receptor"/>
    <property type="match status" value="1"/>
</dbReference>
<keyword evidence="4" id="KW-0805">Transcription regulation</keyword>
<evidence type="ECO:0000259" key="8">
    <source>
        <dbReference type="PROSITE" id="PS51843"/>
    </source>
</evidence>
<dbReference type="PROSITE" id="PS51843">
    <property type="entry name" value="NR_LBD"/>
    <property type="match status" value="1"/>
</dbReference>
<name>A0A7R9LQ67_9ACAR</name>
<dbReference type="GO" id="GO:0000122">
    <property type="term" value="P:negative regulation of transcription by RNA polymerase II"/>
    <property type="evidence" value="ECO:0007669"/>
    <property type="project" value="TreeGrafter"/>
</dbReference>
<evidence type="ECO:0000256" key="6">
    <source>
        <dbReference type="ARBA" id="ARBA00023163"/>
    </source>
</evidence>
<evidence type="ECO:0000313" key="10">
    <source>
        <dbReference type="Proteomes" id="UP000759131"/>
    </source>
</evidence>
<keyword evidence="3" id="KW-0862">Zinc</keyword>
<evidence type="ECO:0000256" key="2">
    <source>
        <dbReference type="ARBA" id="ARBA00022771"/>
    </source>
</evidence>
<dbReference type="PANTHER" id="PTHR24082:SF283">
    <property type="entry name" value="NUCLEAR HORMONE RECEPTOR HR96"/>
    <property type="match status" value="1"/>
</dbReference>
<organism evidence="9">
    <name type="scientific">Medioppia subpectinata</name>
    <dbReference type="NCBI Taxonomy" id="1979941"/>
    <lineage>
        <taxon>Eukaryota</taxon>
        <taxon>Metazoa</taxon>
        <taxon>Ecdysozoa</taxon>
        <taxon>Arthropoda</taxon>
        <taxon>Chelicerata</taxon>
        <taxon>Arachnida</taxon>
        <taxon>Acari</taxon>
        <taxon>Acariformes</taxon>
        <taxon>Sarcoptiformes</taxon>
        <taxon>Oribatida</taxon>
        <taxon>Brachypylina</taxon>
        <taxon>Oppioidea</taxon>
        <taxon>Oppiidae</taxon>
        <taxon>Medioppia</taxon>
    </lineage>
</organism>
<dbReference type="GO" id="GO:0008270">
    <property type="term" value="F:zinc ion binding"/>
    <property type="evidence" value="ECO:0007669"/>
    <property type="project" value="UniProtKB-KW"/>
</dbReference>
<feature type="domain" description="NR LBD" evidence="8">
    <location>
        <begin position="34"/>
        <end position="191"/>
    </location>
</feature>
<protein>
    <recommendedName>
        <fullName evidence="8">NR LBD domain-containing protein</fullName>
    </recommendedName>
</protein>
<reference evidence="9" key="1">
    <citation type="submission" date="2020-11" db="EMBL/GenBank/DDBJ databases">
        <authorList>
            <person name="Tran Van P."/>
        </authorList>
    </citation>
    <scope>NUCLEOTIDE SEQUENCE</scope>
</reference>
<dbReference type="GO" id="GO:0000978">
    <property type="term" value="F:RNA polymerase II cis-regulatory region sequence-specific DNA binding"/>
    <property type="evidence" value="ECO:0007669"/>
    <property type="project" value="TreeGrafter"/>
</dbReference>
<dbReference type="SUPFAM" id="SSF48508">
    <property type="entry name" value="Nuclear receptor ligand-binding domain"/>
    <property type="match status" value="1"/>
</dbReference>
<dbReference type="InterPro" id="IPR000536">
    <property type="entry name" value="Nucl_hrmn_rcpt_lig-bd"/>
</dbReference>